<name>A0ABQ4DXC0_9ACTN</name>
<keyword evidence="4" id="KW-1185">Reference proteome</keyword>
<feature type="signal peptide" evidence="1">
    <location>
        <begin position="1"/>
        <end position="40"/>
    </location>
</feature>
<dbReference type="InterPro" id="IPR035992">
    <property type="entry name" value="Ricin_B-like_lectins"/>
</dbReference>
<gene>
    <name evidence="3" type="ORF">Pen02_20400</name>
</gene>
<sequence>MSSPHPDAGPVRLVRRFGRAVAATILAVGLASASTATAHATPEPASPAPARPAAWTGEEPLRLTDLSQLPRLDAARPGPGTKASYLFQYVRNRYRGQCLDGDRHTIPADGSKVQLWACNRWTNQAWILTTVNGYPAGYYWIQNYHRGQCLGGDRNTIPADGAKVQLWACNGWTNQIWMWNGAQFRNYYGRQCLDGDRATIPADGSKVRLWACNGWTNQNWSLRN</sequence>
<dbReference type="EMBL" id="BONW01000008">
    <property type="protein sequence ID" value="GIG87104.1"/>
    <property type="molecule type" value="Genomic_DNA"/>
</dbReference>
<dbReference type="Gene3D" id="2.80.10.50">
    <property type="match status" value="3"/>
</dbReference>
<feature type="domain" description="Ricin B lectin" evidence="2">
    <location>
        <begin position="83"/>
        <end position="223"/>
    </location>
</feature>
<dbReference type="Pfam" id="PF14200">
    <property type="entry name" value="RicinB_lectin_2"/>
    <property type="match status" value="1"/>
</dbReference>
<accession>A0ABQ4DXC0</accession>
<dbReference type="PROSITE" id="PS50231">
    <property type="entry name" value="RICIN_B_LECTIN"/>
    <property type="match status" value="1"/>
</dbReference>
<comment type="caution">
    <text evidence="3">The sequence shown here is derived from an EMBL/GenBank/DDBJ whole genome shotgun (WGS) entry which is preliminary data.</text>
</comment>
<organism evidence="3 4">
    <name type="scientific">Plantactinospora endophytica</name>
    <dbReference type="NCBI Taxonomy" id="673535"/>
    <lineage>
        <taxon>Bacteria</taxon>
        <taxon>Bacillati</taxon>
        <taxon>Actinomycetota</taxon>
        <taxon>Actinomycetes</taxon>
        <taxon>Micromonosporales</taxon>
        <taxon>Micromonosporaceae</taxon>
        <taxon>Plantactinospora</taxon>
    </lineage>
</organism>
<dbReference type="SMART" id="SM00458">
    <property type="entry name" value="RICIN"/>
    <property type="match status" value="1"/>
</dbReference>
<evidence type="ECO:0000259" key="2">
    <source>
        <dbReference type="SMART" id="SM00458"/>
    </source>
</evidence>
<reference evidence="3 4" key="1">
    <citation type="submission" date="2021-01" db="EMBL/GenBank/DDBJ databases">
        <title>Whole genome shotgun sequence of Plantactinospora endophytica NBRC 110450.</title>
        <authorList>
            <person name="Komaki H."/>
            <person name="Tamura T."/>
        </authorList>
    </citation>
    <scope>NUCLEOTIDE SEQUENCE [LARGE SCALE GENOMIC DNA]</scope>
    <source>
        <strain evidence="3 4">NBRC 110450</strain>
    </source>
</reference>
<dbReference type="Proteomes" id="UP000646749">
    <property type="component" value="Unassembled WGS sequence"/>
</dbReference>
<keyword evidence="1" id="KW-0732">Signal</keyword>
<protein>
    <recommendedName>
        <fullName evidence="2">Ricin B lectin domain-containing protein</fullName>
    </recommendedName>
</protein>
<dbReference type="InterPro" id="IPR000772">
    <property type="entry name" value="Ricin_B_lectin"/>
</dbReference>
<feature type="chain" id="PRO_5046298808" description="Ricin B lectin domain-containing protein" evidence="1">
    <location>
        <begin position="41"/>
        <end position="224"/>
    </location>
</feature>
<dbReference type="SUPFAM" id="SSF50370">
    <property type="entry name" value="Ricin B-like lectins"/>
    <property type="match status" value="1"/>
</dbReference>
<dbReference type="CDD" id="cd00161">
    <property type="entry name" value="beta-trefoil_Ricin-like"/>
    <property type="match status" value="1"/>
</dbReference>
<evidence type="ECO:0000313" key="3">
    <source>
        <dbReference type="EMBL" id="GIG87104.1"/>
    </source>
</evidence>
<dbReference type="RefSeq" id="WP_203865684.1">
    <property type="nucleotide sequence ID" value="NZ_BONW01000008.1"/>
</dbReference>
<evidence type="ECO:0000313" key="4">
    <source>
        <dbReference type="Proteomes" id="UP000646749"/>
    </source>
</evidence>
<evidence type="ECO:0000256" key="1">
    <source>
        <dbReference type="SAM" id="SignalP"/>
    </source>
</evidence>
<proteinExistence type="predicted"/>